<evidence type="ECO:0000256" key="2">
    <source>
        <dbReference type="ARBA" id="ARBA00022618"/>
    </source>
</evidence>
<proteinExistence type="inferred from homology"/>
<keyword evidence="1 5" id="KW-1003">Cell membrane</keyword>
<dbReference type="InterPro" id="IPR003494">
    <property type="entry name" value="SHS2_FtsA"/>
</dbReference>
<gene>
    <name evidence="5" type="primary">ftsA</name>
    <name evidence="9" type="ORF">FHS57_005273</name>
</gene>
<dbReference type="PANTHER" id="PTHR32432:SF4">
    <property type="entry name" value="CELL DIVISION PROTEIN FTSA"/>
    <property type="match status" value="1"/>
</dbReference>
<dbReference type="GO" id="GO:0043093">
    <property type="term" value="P:FtsZ-dependent cytokinesis"/>
    <property type="evidence" value="ECO:0007669"/>
    <property type="project" value="UniProtKB-UniRule"/>
</dbReference>
<dbReference type="Gene3D" id="3.30.420.40">
    <property type="match status" value="1"/>
</dbReference>
<keyword evidence="4 5" id="KW-0131">Cell cycle</keyword>
<evidence type="ECO:0000256" key="3">
    <source>
        <dbReference type="ARBA" id="ARBA00023136"/>
    </source>
</evidence>
<dbReference type="PIRSF" id="PIRSF003101">
    <property type="entry name" value="FtsA"/>
    <property type="match status" value="1"/>
</dbReference>
<evidence type="ECO:0000256" key="4">
    <source>
        <dbReference type="ARBA" id="ARBA00023306"/>
    </source>
</evidence>
<sequence length="454" mass="49089">MSEHEIYLGIDIGSTKVAAVLAKPKKLSNHTMLQVIGMGSARNEGVHRGNINNPIKTKEAIRQALEMAAKKADRIDLLSHNLFASVNVSGTHLATTSETGSVACHAVGVQGRDVKSLFETMQQTFDSDTNQIIHLLPLKFSVGEQHEIIDPVGHTGLKLSGDFKIITAKKSALHQIKDSLQKANLSVNEEDGFSASPLASGLAILSEDHKSLGVVLVDIGGGTTDIAIYHDGLLCHTVVLPFGGNHITNDIREGCHLTHESAEEAKIFLGETNPKNCSLNTLLVIPTAEGIPPIEIVARNVVLIARARLREIAALVLAEIKKAGYEHKLRAGIILTGGTSKIKGIESIFREITGMYVQIGSPKNLERSNSALDSLITDPSYTTALGLAWSSVKPLDKRIEKTTVTPEPEQKKPSSSWSIPGFRKSTSQESTIKEISTFIWKGLTQDDIKGHDDY</sequence>
<evidence type="ECO:0000256" key="6">
    <source>
        <dbReference type="PIRNR" id="PIRNR003101"/>
    </source>
</evidence>
<evidence type="ECO:0000313" key="10">
    <source>
        <dbReference type="Proteomes" id="UP000541352"/>
    </source>
</evidence>
<comment type="caution">
    <text evidence="9">The sequence shown here is derived from an EMBL/GenBank/DDBJ whole genome shotgun (WGS) entry which is preliminary data.</text>
</comment>
<dbReference type="InterPro" id="IPR043129">
    <property type="entry name" value="ATPase_NBD"/>
</dbReference>
<dbReference type="GO" id="GO:0009898">
    <property type="term" value="C:cytoplasmic side of plasma membrane"/>
    <property type="evidence" value="ECO:0007669"/>
    <property type="project" value="UniProtKB-UniRule"/>
</dbReference>
<dbReference type="Pfam" id="PF14450">
    <property type="entry name" value="FtsA"/>
    <property type="match status" value="1"/>
</dbReference>
<dbReference type="NCBIfam" id="TIGR01174">
    <property type="entry name" value="ftsA"/>
    <property type="match status" value="1"/>
</dbReference>
<dbReference type="HAMAP" id="MF_02033">
    <property type="entry name" value="FtsA"/>
    <property type="match status" value="1"/>
</dbReference>
<dbReference type="InterPro" id="IPR050696">
    <property type="entry name" value="FtsA/MreB"/>
</dbReference>
<reference evidence="9 10" key="1">
    <citation type="submission" date="2020-08" db="EMBL/GenBank/DDBJ databases">
        <title>Genomic Encyclopedia of Type Strains, Phase IV (KMG-IV): sequencing the most valuable type-strain genomes for metagenomic binning, comparative biology and taxonomic classification.</title>
        <authorList>
            <person name="Goeker M."/>
        </authorList>
    </citation>
    <scope>NUCLEOTIDE SEQUENCE [LARGE SCALE GENOMIC DNA]</scope>
    <source>
        <strain evidence="9 10">DSM 17976</strain>
    </source>
</reference>
<comment type="subcellular location">
    <subcellularLocation>
        <location evidence="5">Cell membrane</location>
        <topology evidence="5">Peripheral membrane protein</topology>
        <orientation evidence="5">Cytoplasmic side</orientation>
    </subcellularLocation>
    <text evidence="5">Localizes to the Z ring in an FtsZ-dependent manner. Targeted to the membrane through a conserved C-terminal amphipathic helix.</text>
</comment>
<keyword evidence="10" id="KW-1185">Reference proteome</keyword>
<dbReference type="AlphaFoldDB" id="A0A7W5ZQU1"/>
<dbReference type="Proteomes" id="UP000541352">
    <property type="component" value="Unassembled WGS sequence"/>
</dbReference>
<protein>
    <recommendedName>
        <fullName evidence="5 6">Cell division protein FtsA</fullName>
    </recommendedName>
</protein>
<dbReference type="Pfam" id="PF02491">
    <property type="entry name" value="SHS2_FTSA"/>
    <property type="match status" value="1"/>
</dbReference>
<feature type="domain" description="SHS2" evidence="8">
    <location>
        <begin position="7"/>
        <end position="204"/>
    </location>
</feature>
<dbReference type="SUPFAM" id="SSF53067">
    <property type="entry name" value="Actin-like ATPase domain"/>
    <property type="match status" value="2"/>
</dbReference>
<evidence type="ECO:0000256" key="1">
    <source>
        <dbReference type="ARBA" id="ARBA00022475"/>
    </source>
</evidence>
<dbReference type="SMART" id="SM00842">
    <property type="entry name" value="FtsA"/>
    <property type="match status" value="1"/>
</dbReference>
<evidence type="ECO:0000259" key="8">
    <source>
        <dbReference type="SMART" id="SM00842"/>
    </source>
</evidence>
<dbReference type="PANTHER" id="PTHR32432">
    <property type="entry name" value="CELL DIVISION PROTEIN FTSA-RELATED"/>
    <property type="match status" value="1"/>
</dbReference>
<evidence type="ECO:0000256" key="5">
    <source>
        <dbReference type="HAMAP-Rule" id="MF_02033"/>
    </source>
</evidence>
<evidence type="ECO:0000313" key="9">
    <source>
        <dbReference type="EMBL" id="MBB3841251.1"/>
    </source>
</evidence>
<keyword evidence="2 5" id="KW-0132">Cell division</keyword>
<dbReference type="Gene3D" id="3.30.1490.110">
    <property type="match status" value="1"/>
</dbReference>
<evidence type="ECO:0000256" key="7">
    <source>
        <dbReference type="SAM" id="MobiDB-lite"/>
    </source>
</evidence>
<comment type="function">
    <text evidence="5 6">Cell division protein that is involved in the assembly of the Z ring. May serve as a membrane anchor for the Z ring.</text>
</comment>
<dbReference type="RefSeq" id="WP_183978787.1">
    <property type="nucleotide sequence ID" value="NZ_JACIBY010000015.1"/>
</dbReference>
<accession>A0A7W5ZQU1</accession>
<name>A0A7W5ZQU1_9BACT</name>
<feature type="compositionally biased region" description="Polar residues" evidence="7">
    <location>
        <begin position="413"/>
        <end position="430"/>
    </location>
</feature>
<feature type="region of interest" description="Disordered" evidence="7">
    <location>
        <begin position="401"/>
        <end position="430"/>
    </location>
</feature>
<dbReference type="GO" id="GO:0032153">
    <property type="term" value="C:cell division site"/>
    <property type="evidence" value="ECO:0007669"/>
    <property type="project" value="UniProtKB-UniRule"/>
</dbReference>
<comment type="similarity">
    <text evidence="5 6">Belongs to the FtsA/MreB family.</text>
</comment>
<comment type="subunit">
    <text evidence="5">Self-interacts. Interacts with FtsZ.</text>
</comment>
<keyword evidence="3 5" id="KW-0472">Membrane</keyword>
<dbReference type="InterPro" id="IPR020823">
    <property type="entry name" value="Cell_div_FtsA"/>
</dbReference>
<dbReference type="CDD" id="cd24048">
    <property type="entry name" value="ASKHA_NBD_FtsA"/>
    <property type="match status" value="1"/>
</dbReference>
<organism evidence="9 10">
    <name type="scientific">Runella defluvii</name>
    <dbReference type="NCBI Taxonomy" id="370973"/>
    <lineage>
        <taxon>Bacteria</taxon>
        <taxon>Pseudomonadati</taxon>
        <taxon>Bacteroidota</taxon>
        <taxon>Cytophagia</taxon>
        <taxon>Cytophagales</taxon>
        <taxon>Spirosomataceae</taxon>
        <taxon>Runella</taxon>
    </lineage>
</organism>
<dbReference type="EMBL" id="JACIBY010000015">
    <property type="protein sequence ID" value="MBB3841251.1"/>
    <property type="molecule type" value="Genomic_DNA"/>
</dbReference>